<keyword evidence="1" id="KW-0472">Membrane</keyword>
<evidence type="ECO:0000256" key="1">
    <source>
        <dbReference type="SAM" id="Phobius"/>
    </source>
</evidence>
<keyword evidence="1" id="KW-0812">Transmembrane</keyword>
<proteinExistence type="predicted"/>
<name>A0A2T3G425_9FIRM</name>
<dbReference type="AlphaFoldDB" id="A0A2T3G425"/>
<sequence length="155" mass="17717">MPKTKFQEIIFTIMMVFMMVYFMICYNIALNVGSMTNQVFLDAFHELVIMGPIAFILDFFIIGYLAKKKAFQIVNLEKDNPFHLVIAISIVSIILMCPCMSLVATLLFKNAGSQIIAIWLQTTVMNFPMAFFLQLCFAGPIVRFVFGKIFNENRA</sequence>
<accession>A0A2T3G425</accession>
<feature type="transmembrane region" description="Helical" evidence="1">
    <location>
        <begin position="9"/>
        <end position="29"/>
    </location>
</feature>
<feature type="transmembrane region" description="Helical" evidence="1">
    <location>
        <begin position="82"/>
        <end position="107"/>
    </location>
</feature>
<dbReference type="Proteomes" id="UP000241201">
    <property type="component" value="Unassembled WGS sequence"/>
</dbReference>
<dbReference type="EMBL" id="PYLP01000001">
    <property type="protein sequence ID" value="PST42273.1"/>
    <property type="molecule type" value="Genomic_DNA"/>
</dbReference>
<dbReference type="GeneID" id="77469798"/>
<reference evidence="3" key="1">
    <citation type="submission" date="2018-03" db="EMBL/GenBank/DDBJ databases">
        <title>Lachnoclostridium SNUG30370 gen.nov., sp.nov., isolated from human faeces.</title>
        <authorList>
            <person name="Seo B."/>
            <person name="Jeon K."/>
            <person name="Ko G."/>
        </authorList>
    </citation>
    <scope>NUCLEOTIDE SEQUENCE [LARGE SCALE GENOMIC DNA]</scope>
    <source>
        <strain evidence="3">SNUG30370</strain>
    </source>
</reference>
<dbReference type="RefSeq" id="WP_106987047.1">
    <property type="nucleotide sequence ID" value="NZ_DAWBWI010000093.1"/>
</dbReference>
<gene>
    <name evidence="2" type="ORF">C7U55_01580</name>
</gene>
<dbReference type="InterPro" id="IPR021529">
    <property type="entry name" value="DUF2798"/>
</dbReference>
<evidence type="ECO:0000313" key="2">
    <source>
        <dbReference type="EMBL" id="PST42273.1"/>
    </source>
</evidence>
<organism evidence="2 3">
    <name type="scientific">Faecalibacillus faecis</name>
    <dbReference type="NCBI Taxonomy" id="1982628"/>
    <lineage>
        <taxon>Bacteria</taxon>
        <taxon>Bacillati</taxon>
        <taxon>Bacillota</taxon>
        <taxon>Erysipelotrichia</taxon>
        <taxon>Erysipelotrichales</taxon>
        <taxon>Coprobacillaceae</taxon>
        <taxon>Faecalibacillus</taxon>
    </lineage>
</organism>
<feature type="transmembrane region" description="Helical" evidence="1">
    <location>
        <begin position="49"/>
        <end position="66"/>
    </location>
</feature>
<dbReference type="Pfam" id="PF11391">
    <property type="entry name" value="DUF2798"/>
    <property type="match status" value="2"/>
</dbReference>
<keyword evidence="3" id="KW-1185">Reference proteome</keyword>
<comment type="caution">
    <text evidence="2">The sequence shown here is derived from an EMBL/GenBank/DDBJ whole genome shotgun (WGS) entry which is preliminary data.</text>
</comment>
<keyword evidence="1" id="KW-1133">Transmembrane helix</keyword>
<evidence type="ECO:0000313" key="3">
    <source>
        <dbReference type="Proteomes" id="UP000241201"/>
    </source>
</evidence>
<protein>
    <submittedName>
        <fullName evidence="2">DUF2798 domain-containing protein</fullName>
    </submittedName>
</protein>